<dbReference type="FunFam" id="1.10.287.2900:FF:000001">
    <property type="entry name" value="mitochondrial intermembrane space import and assembly protein 40"/>
    <property type="match status" value="1"/>
</dbReference>
<keyword evidence="7" id="KW-1015">Disulfide bond</keyword>
<feature type="compositionally biased region" description="Basic and acidic residues" evidence="9">
    <location>
        <begin position="131"/>
        <end position="152"/>
    </location>
</feature>
<evidence type="ECO:0000256" key="9">
    <source>
        <dbReference type="SAM" id="MobiDB-lite"/>
    </source>
</evidence>
<dbReference type="OMA" id="CRMYFAR"/>
<evidence type="ECO:0000256" key="5">
    <source>
        <dbReference type="ARBA" id="ARBA00023010"/>
    </source>
</evidence>
<keyword evidence="6" id="KW-0496">Mitochondrion</keyword>
<proteinExistence type="predicted"/>
<keyword evidence="2" id="KW-0813">Transport</keyword>
<dbReference type="AlphaFoldDB" id="A0A8B7YXK6"/>
<evidence type="ECO:0000313" key="11">
    <source>
        <dbReference type="Proteomes" id="UP000694845"/>
    </source>
</evidence>
<evidence type="ECO:0000256" key="4">
    <source>
        <dbReference type="ARBA" id="ARBA00023002"/>
    </source>
</evidence>
<protein>
    <submittedName>
        <fullName evidence="12">Mitochondrial intermembrane space import and assembly protein 40-like</fullName>
    </submittedName>
</protein>
<dbReference type="GO" id="GO:0015035">
    <property type="term" value="F:protein-disulfide reductase activity"/>
    <property type="evidence" value="ECO:0007669"/>
    <property type="project" value="InterPro"/>
</dbReference>
<dbReference type="Pfam" id="PF06747">
    <property type="entry name" value="CHCH"/>
    <property type="match status" value="1"/>
</dbReference>
<feature type="region of interest" description="Disordered" evidence="9">
    <location>
        <begin position="120"/>
        <end position="153"/>
    </location>
</feature>
<dbReference type="GO" id="GO:0033108">
    <property type="term" value="P:mitochondrial respiratory chain complex assembly"/>
    <property type="evidence" value="ECO:0007669"/>
    <property type="project" value="UniProtKB-ARBA"/>
</dbReference>
<evidence type="ECO:0000256" key="6">
    <source>
        <dbReference type="ARBA" id="ARBA00023128"/>
    </source>
</evidence>
<evidence type="ECO:0000256" key="3">
    <source>
        <dbReference type="ARBA" id="ARBA00022927"/>
    </source>
</evidence>
<dbReference type="GO" id="GO:0045041">
    <property type="term" value="P:protein import into mitochondrial intermembrane space"/>
    <property type="evidence" value="ECO:0007669"/>
    <property type="project" value="InterPro"/>
</dbReference>
<dbReference type="RefSeq" id="XP_022097417.1">
    <property type="nucleotide sequence ID" value="XM_022241725.1"/>
</dbReference>
<evidence type="ECO:0000256" key="7">
    <source>
        <dbReference type="ARBA" id="ARBA00023157"/>
    </source>
</evidence>
<accession>A0A8B7YXK6</accession>
<dbReference type="PANTHER" id="PTHR21622">
    <property type="entry name" value="COILED-COIL-HELIX-COILED-COIL-HELIX DOMAIN CONTAINING 4"/>
    <property type="match status" value="1"/>
</dbReference>
<comment type="subcellular location">
    <subcellularLocation>
        <location evidence="1">Mitochondrion</location>
    </subcellularLocation>
</comment>
<keyword evidence="8" id="KW-0676">Redox-active center</keyword>
<name>A0A8B7YXK6_ACAPL</name>
<gene>
    <name evidence="12" type="primary">LOC110982922</name>
</gene>
<evidence type="ECO:0000313" key="12">
    <source>
        <dbReference type="RefSeq" id="XP_022097417.1"/>
    </source>
</evidence>
<dbReference type="InterPro" id="IPR039289">
    <property type="entry name" value="CHCHD4"/>
</dbReference>
<dbReference type="Proteomes" id="UP000694845">
    <property type="component" value="Unplaced"/>
</dbReference>
<dbReference type="GO" id="GO:0005758">
    <property type="term" value="C:mitochondrial intermembrane space"/>
    <property type="evidence" value="ECO:0007669"/>
    <property type="project" value="TreeGrafter"/>
</dbReference>
<dbReference type="OrthoDB" id="7481291at2759"/>
<keyword evidence="11" id="KW-1185">Reference proteome</keyword>
<evidence type="ECO:0000259" key="10">
    <source>
        <dbReference type="Pfam" id="PF06747"/>
    </source>
</evidence>
<evidence type="ECO:0000256" key="8">
    <source>
        <dbReference type="ARBA" id="ARBA00023284"/>
    </source>
</evidence>
<dbReference type="Gene3D" id="1.10.287.2900">
    <property type="match status" value="1"/>
</dbReference>
<keyword evidence="3" id="KW-0653">Protein transport</keyword>
<feature type="region of interest" description="Disordered" evidence="9">
    <location>
        <begin position="171"/>
        <end position="191"/>
    </location>
</feature>
<feature type="domain" description="CHCH" evidence="10">
    <location>
        <begin position="66"/>
        <end position="100"/>
    </location>
</feature>
<keyword evidence="4" id="KW-0560">Oxidoreductase</keyword>
<dbReference type="CTD" id="131474"/>
<dbReference type="GeneID" id="110982922"/>
<sequence>MSYCRQEGKDRVIFLTKEDQDEPIQTKSVKDLVNEEDDEEGEGLILPNGDINWNCPCLGGMASGPCGVEFREAFSCFHYSEADPKGSDCIDSFRTMQECMVQYPELYPVGEDKEREMVKEAEEAGQDTAEDGVHHISESKEVAAPSDLDRDSNANVTSAVLNNEDVVVQATTGASSEGSQDAVYVKGESKS</sequence>
<evidence type="ECO:0000256" key="2">
    <source>
        <dbReference type="ARBA" id="ARBA00022448"/>
    </source>
</evidence>
<dbReference type="PROSITE" id="PS51808">
    <property type="entry name" value="CHCH"/>
    <property type="match status" value="1"/>
</dbReference>
<organism evidence="11 12">
    <name type="scientific">Acanthaster planci</name>
    <name type="common">Crown-of-thorns starfish</name>
    <dbReference type="NCBI Taxonomy" id="133434"/>
    <lineage>
        <taxon>Eukaryota</taxon>
        <taxon>Metazoa</taxon>
        <taxon>Echinodermata</taxon>
        <taxon>Eleutherozoa</taxon>
        <taxon>Asterozoa</taxon>
        <taxon>Asteroidea</taxon>
        <taxon>Valvatacea</taxon>
        <taxon>Valvatida</taxon>
        <taxon>Acanthasteridae</taxon>
        <taxon>Acanthaster</taxon>
    </lineage>
</organism>
<dbReference type="InterPro" id="IPR010625">
    <property type="entry name" value="CHCH"/>
</dbReference>
<dbReference type="KEGG" id="aplc:110982922"/>
<reference evidence="12" key="1">
    <citation type="submission" date="2025-08" db="UniProtKB">
        <authorList>
            <consortium name="RefSeq"/>
        </authorList>
    </citation>
    <scope>IDENTIFICATION</scope>
</reference>
<dbReference type="PANTHER" id="PTHR21622:SF0">
    <property type="entry name" value="COILED-COIL-HELIX-COILED-COIL-HELIX DOMAIN CONTAINING 4"/>
    <property type="match status" value="1"/>
</dbReference>
<keyword evidence="5" id="KW-0811">Translocation</keyword>
<evidence type="ECO:0000256" key="1">
    <source>
        <dbReference type="ARBA" id="ARBA00004173"/>
    </source>
</evidence>